<dbReference type="AlphaFoldDB" id="A0A8J5QPS5"/>
<dbReference type="GeneID" id="73467781"/>
<feature type="transmembrane region" description="Helical" evidence="5">
    <location>
        <begin position="131"/>
        <end position="153"/>
    </location>
</feature>
<feature type="domain" description="Major facilitator superfamily (MFS) profile" evidence="6">
    <location>
        <begin position="43"/>
        <end position="428"/>
    </location>
</feature>
<dbReference type="GO" id="GO:0022857">
    <property type="term" value="F:transmembrane transporter activity"/>
    <property type="evidence" value="ECO:0007669"/>
    <property type="project" value="InterPro"/>
</dbReference>
<evidence type="ECO:0000313" key="8">
    <source>
        <dbReference type="Proteomes" id="UP000694255"/>
    </source>
</evidence>
<dbReference type="PROSITE" id="PS50850">
    <property type="entry name" value="MFS"/>
    <property type="match status" value="1"/>
</dbReference>
<protein>
    <recommendedName>
        <fullName evidence="6">Major facilitator superfamily (MFS) profile domain-containing protein</fullName>
    </recommendedName>
</protein>
<evidence type="ECO:0000256" key="4">
    <source>
        <dbReference type="ARBA" id="ARBA00023136"/>
    </source>
</evidence>
<dbReference type="RefSeq" id="XP_049265810.1">
    <property type="nucleotide sequence ID" value="XM_049410713.1"/>
</dbReference>
<evidence type="ECO:0000256" key="2">
    <source>
        <dbReference type="ARBA" id="ARBA00022692"/>
    </source>
</evidence>
<accession>A0A8J5QPS5</accession>
<evidence type="ECO:0000259" key="6">
    <source>
        <dbReference type="PROSITE" id="PS50850"/>
    </source>
</evidence>
<sequence length="443" mass="49273">MSTVNPFKSAARNETIETTREEFEIVETPKPFGFRNPPKNIFRLFTGLIWAFGLGLSDGSVGVLLNYIQKQYNITYSVASTLWLSNALGYIIVAIFSDQMNRRWGRKSIFFGNISSIIMYSLVSTGSKYPVIVLGFFFGGLGGSACVSQYNVFMGRLEKSSTALGYLHGSYGLGASVAPLIATAFVEAGLKWNYYYLVVLGIFFLSSFNSYFSFVHDQNDLKAWDEVPIGEESENKGLMRESLKNVTTWVAALFVFFYQGAEVAFGGWITTYLRDYRNHNNTSIGYVASGYWFGLTFGRLVLTRLIHKVIGARRGNSILIVCSIVFAMLTWIISSLPIEIVTITFAGITIGPIYPLMITYVVSEGLLPRKIAVISLTVMTAFGSSGGAILPFVVGLISQFRGTYVVLPSFIAMFIFTLVLWLMLPNSRYSKGSGKGDIFRRIW</sequence>
<dbReference type="GO" id="GO:0016020">
    <property type="term" value="C:membrane"/>
    <property type="evidence" value="ECO:0007669"/>
    <property type="project" value="UniProtKB-SubCell"/>
</dbReference>
<feature type="transmembrane region" description="Helical" evidence="5">
    <location>
        <begin position="283"/>
        <end position="302"/>
    </location>
</feature>
<evidence type="ECO:0000256" key="5">
    <source>
        <dbReference type="SAM" id="Phobius"/>
    </source>
</evidence>
<dbReference type="PANTHER" id="PTHR23514:SF6">
    <property type="entry name" value="MAJOR FACILITATOR SUPERFAMILY (MFS) PROFILE DOMAIN-CONTAINING PROTEIN"/>
    <property type="match status" value="1"/>
</dbReference>
<proteinExistence type="predicted"/>
<dbReference type="InterPro" id="IPR020846">
    <property type="entry name" value="MFS_dom"/>
</dbReference>
<feature type="transmembrane region" description="Helical" evidence="5">
    <location>
        <begin position="74"/>
        <end position="96"/>
    </location>
</feature>
<dbReference type="PANTHER" id="PTHR23514">
    <property type="entry name" value="BYPASS OF STOP CODON PROTEIN 6"/>
    <property type="match status" value="1"/>
</dbReference>
<gene>
    <name evidence="7" type="ORF">J8A68_000980</name>
</gene>
<feature type="transmembrane region" description="Helical" evidence="5">
    <location>
        <begin position="246"/>
        <end position="271"/>
    </location>
</feature>
<feature type="transmembrane region" description="Helical" evidence="5">
    <location>
        <begin position="192"/>
        <end position="212"/>
    </location>
</feature>
<feature type="transmembrane region" description="Helical" evidence="5">
    <location>
        <begin position="340"/>
        <end position="362"/>
    </location>
</feature>
<feature type="transmembrane region" description="Helical" evidence="5">
    <location>
        <begin position="44"/>
        <end position="68"/>
    </location>
</feature>
<dbReference type="InterPro" id="IPR011701">
    <property type="entry name" value="MFS"/>
</dbReference>
<keyword evidence="3 5" id="KW-1133">Transmembrane helix</keyword>
<feature type="transmembrane region" description="Helical" evidence="5">
    <location>
        <begin position="165"/>
        <end position="186"/>
    </location>
</feature>
<keyword evidence="8" id="KW-1185">Reference proteome</keyword>
<feature type="transmembrane region" description="Helical" evidence="5">
    <location>
        <begin position="403"/>
        <end position="424"/>
    </location>
</feature>
<comment type="subcellular location">
    <subcellularLocation>
        <location evidence="1">Membrane</location>
        <topology evidence="1">Multi-pass membrane protein</topology>
    </subcellularLocation>
</comment>
<dbReference type="Pfam" id="PF07690">
    <property type="entry name" value="MFS_1"/>
    <property type="match status" value="1"/>
</dbReference>
<comment type="caution">
    <text evidence="7">The sequence shown here is derived from an EMBL/GenBank/DDBJ whole genome shotgun (WGS) entry which is preliminary data.</text>
</comment>
<keyword evidence="2 5" id="KW-0812">Transmembrane</keyword>
<feature type="transmembrane region" description="Helical" evidence="5">
    <location>
        <begin position="314"/>
        <end position="334"/>
    </location>
</feature>
<evidence type="ECO:0000256" key="3">
    <source>
        <dbReference type="ARBA" id="ARBA00022989"/>
    </source>
</evidence>
<evidence type="ECO:0000313" key="7">
    <source>
        <dbReference type="EMBL" id="KAG7665578.1"/>
    </source>
</evidence>
<evidence type="ECO:0000256" key="1">
    <source>
        <dbReference type="ARBA" id="ARBA00004141"/>
    </source>
</evidence>
<feature type="transmembrane region" description="Helical" evidence="5">
    <location>
        <begin position="374"/>
        <end position="397"/>
    </location>
</feature>
<keyword evidence="4 5" id="KW-0472">Membrane</keyword>
<feature type="transmembrane region" description="Helical" evidence="5">
    <location>
        <begin position="108"/>
        <end position="125"/>
    </location>
</feature>
<organism evidence="7 8">
    <name type="scientific">[Candida] subhashii</name>
    <dbReference type="NCBI Taxonomy" id="561895"/>
    <lineage>
        <taxon>Eukaryota</taxon>
        <taxon>Fungi</taxon>
        <taxon>Dikarya</taxon>
        <taxon>Ascomycota</taxon>
        <taxon>Saccharomycotina</taxon>
        <taxon>Pichiomycetes</taxon>
        <taxon>Debaryomycetaceae</taxon>
        <taxon>Spathaspora</taxon>
    </lineage>
</organism>
<name>A0A8J5QPS5_9ASCO</name>
<reference evidence="7 8" key="1">
    <citation type="journal article" date="2021" name="DNA Res.">
        <title>Genome analysis of Candida subhashii reveals its hybrid nature and dual mitochondrial genome conformations.</title>
        <authorList>
            <person name="Mixao V."/>
            <person name="Hegedusova E."/>
            <person name="Saus E."/>
            <person name="Pryszcz L.P."/>
            <person name="Cillingova A."/>
            <person name="Nosek J."/>
            <person name="Gabaldon T."/>
        </authorList>
    </citation>
    <scope>NUCLEOTIDE SEQUENCE [LARGE SCALE GENOMIC DNA]</scope>
    <source>
        <strain evidence="7 8">CBS 10753</strain>
    </source>
</reference>
<dbReference type="InterPro" id="IPR051788">
    <property type="entry name" value="MFS_Transporter"/>
</dbReference>
<dbReference type="Proteomes" id="UP000694255">
    <property type="component" value="Unassembled WGS sequence"/>
</dbReference>
<dbReference type="FunFam" id="1.20.1250.20:FF:000286">
    <property type="entry name" value="MFS efflux transporter"/>
    <property type="match status" value="1"/>
</dbReference>
<dbReference type="EMBL" id="JAGSYN010000049">
    <property type="protein sequence ID" value="KAG7665578.1"/>
    <property type="molecule type" value="Genomic_DNA"/>
</dbReference>
<dbReference type="OrthoDB" id="413079at2759"/>